<proteinExistence type="predicted"/>
<sequence>MVLAVLAAVLVVGAAVLVPVLLTRDDDAPAASAGGDDDLSSVRSYDGLTFRHLAAGAEHDYPQSPPVGGDHAPVWIECGAYDEPLPEVNAVHDLEHGTTWITYRPDDVDAAGVRALTEALPDNGLLSPYPDQDAPVVVTVWGRQLALKGPDDPRLPLFVQEYGAGDTAPEPFASCNGGVDPGDLAPPGGPVV</sequence>
<protein>
    <submittedName>
        <fullName evidence="1">Putative membrane protein</fullName>
    </submittedName>
</protein>
<dbReference type="EMBL" id="CP009896">
    <property type="protein sequence ID" value="AJR18375.1"/>
    <property type="molecule type" value="Genomic_DNA"/>
</dbReference>
<name>A0A0C5XAT3_NOCSI</name>
<dbReference type="STRING" id="2045.KR76_11985"/>
<organism evidence="1 2">
    <name type="scientific">Nocardioides simplex</name>
    <name type="common">Arthrobacter simplex</name>
    <dbReference type="NCBI Taxonomy" id="2045"/>
    <lineage>
        <taxon>Bacteria</taxon>
        <taxon>Bacillati</taxon>
        <taxon>Actinomycetota</taxon>
        <taxon>Actinomycetes</taxon>
        <taxon>Propionibacteriales</taxon>
        <taxon>Nocardioidaceae</taxon>
        <taxon>Pimelobacter</taxon>
    </lineage>
</organism>
<evidence type="ECO:0000313" key="1">
    <source>
        <dbReference type="EMBL" id="AJR18375.1"/>
    </source>
</evidence>
<keyword evidence="2" id="KW-1185">Reference proteome</keyword>
<dbReference type="KEGG" id="psim:KR76_11985"/>
<dbReference type="AlphaFoldDB" id="A0A0C5XAT3"/>
<accession>A0A0C5XAT3</accession>
<reference evidence="1 2" key="1">
    <citation type="journal article" date="2015" name="Genome Announc.">
        <title>Complete Genome Sequence of Steroid-Transforming Nocardioides simplex VKM Ac-2033D.</title>
        <authorList>
            <person name="Shtratnikova V.Y."/>
            <person name="Schelkunov M.I."/>
            <person name="Pekov Y.A."/>
            <person name="Fokina V.V."/>
            <person name="Logacheva M.D."/>
            <person name="Sokolov S.L."/>
            <person name="Bragin E.Y."/>
            <person name="Ashapkin V.V."/>
            <person name="Donova M.V."/>
        </authorList>
    </citation>
    <scope>NUCLEOTIDE SEQUENCE [LARGE SCALE GENOMIC DNA]</scope>
    <source>
        <strain evidence="1 2">VKM Ac-2033D</strain>
    </source>
</reference>
<dbReference type="InterPro" id="IPR021454">
    <property type="entry name" value="DUF3105"/>
</dbReference>
<dbReference type="Proteomes" id="UP000030300">
    <property type="component" value="Chromosome"/>
</dbReference>
<dbReference type="Pfam" id="PF11303">
    <property type="entry name" value="DUF3105"/>
    <property type="match status" value="1"/>
</dbReference>
<gene>
    <name evidence="1" type="ORF">KR76_11985</name>
</gene>
<evidence type="ECO:0000313" key="2">
    <source>
        <dbReference type="Proteomes" id="UP000030300"/>
    </source>
</evidence>
<dbReference type="HOGENOM" id="CLU_069355_1_1_11"/>